<dbReference type="Proteomes" id="UP000013877">
    <property type="component" value="Unassembled WGS sequence"/>
</dbReference>
<evidence type="ECO:0000313" key="2">
    <source>
        <dbReference type="EMBL" id="EOT76145.1"/>
    </source>
</evidence>
<dbReference type="Proteomes" id="UP000014158">
    <property type="component" value="Unassembled WGS sequence"/>
</dbReference>
<evidence type="ECO:0000313" key="4">
    <source>
        <dbReference type="Proteomes" id="UP000014158"/>
    </source>
</evidence>
<dbReference type="EMBL" id="ASWF01000003">
    <property type="protein sequence ID" value="EOT76145.1"/>
    <property type="molecule type" value="Genomic_DNA"/>
</dbReference>
<dbReference type="AlphaFoldDB" id="R2NYQ5"/>
<dbReference type="RefSeq" id="WP_010746227.1">
    <property type="nucleotide sequence ID" value="NZ_ASWF01000003.1"/>
</dbReference>
<reference evidence="2 4" key="2">
    <citation type="submission" date="2013-03" db="EMBL/GenBank/DDBJ databases">
        <title>The Genome Sequence of Enterococcus raffinosus ATCC_49464 (PacBio/Illumina hybrid assembly).</title>
        <authorList>
            <consortium name="The Broad Institute Genomics Platform"/>
            <consortium name="The Broad Institute Genome Sequencing Center for Infectious Disease"/>
            <person name="Earl A."/>
            <person name="Russ C."/>
            <person name="Gilmore M."/>
            <person name="Surin D."/>
            <person name="Walker B."/>
            <person name="Young S."/>
            <person name="Zeng Q."/>
            <person name="Gargeya S."/>
            <person name="Fitzgerald M."/>
            <person name="Haas B."/>
            <person name="Abouelleil A."/>
            <person name="Allen A.W."/>
            <person name="Alvarado L."/>
            <person name="Arachchi H.M."/>
            <person name="Berlin A.M."/>
            <person name="Chapman S.B."/>
            <person name="Gainer-Dewar J."/>
            <person name="Goldberg J."/>
            <person name="Griggs A."/>
            <person name="Gujja S."/>
            <person name="Hansen M."/>
            <person name="Howarth C."/>
            <person name="Imamovic A."/>
            <person name="Ireland A."/>
            <person name="Larimer J."/>
            <person name="McCowan C."/>
            <person name="Murphy C."/>
            <person name="Pearson M."/>
            <person name="Poon T.W."/>
            <person name="Priest M."/>
            <person name="Roberts A."/>
            <person name="Saif S."/>
            <person name="Shea T."/>
            <person name="Sisk P."/>
            <person name="Sykes S."/>
            <person name="Wortman J."/>
            <person name="Nusbaum C."/>
            <person name="Birren B."/>
        </authorList>
    </citation>
    <scope>NUCLEOTIDE SEQUENCE [LARGE SCALE GENOMIC DNA]</scope>
    <source>
        <strain evidence="2 4">ATCC 49464</strain>
    </source>
</reference>
<evidence type="ECO:0000313" key="1">
    <source>
        <dbReference type="EMBL" id="EOH76178.1"/>
    </source>
</evidence>
<sequence>MKLYTQENFESMKQLKQDLDEIGESDRFTVKMIQRRLRIGAEKAGQLFSDLTIDKEDGE</sequence>
<proteinExistence type="predicted"/>
<reference evidence="1 3" key="1">
    <citation type="submission" date="2013-02" db="EMBL/GenBank/DDBJ databases">
        <title>The Genome Sequence of Enterococcus raffinosus ATCC_49464.</title>
        <authorList>
            <consortium name="The Broad Institute Genome Sequencing Platform"/>
            <consortium name="The Broad Institute Genome Sequencing Center for Infectious Disease"/>
            <person name="Earl A.M."/>
            <person name="Gilmore M.S."/>
            <person name="Lebreton F."/>
            <person name="Walker B."/>
            <person name="Young S.K."/>
            <person name="Zeng Q."/>
            <person name="Gargeya S."/>
            <person name="Fitzgerald M."/>
            <person name="Haas B."/>
            <person name="Abouelleil A."/>
            <person name="Alvarado L."/>
            <person name="Arachchi H.M."/>
            <person name="Berlin A.M."/>
            <person name="Chapman S.B."/>
            <person name="Dewar J."/>
            <person name="Goldberg J."/>
            <person name="Griggs A."/>
            <person name="Gujja S."/>
            <person name="Hansen M."/>
            <person name="Howarth C."/>
            <person name="Imamovic A."/>
            <person name="Larimer J."/>
            <person name="McCowan C."/>
            <person name="Murphy C."/>
            <person name="Neiman D."/>
            <person name="Pearson M."/>
            <person name="Priest M."/>
            <person name="Roberts A."/>
            <person name="Saif S."/>
            <person name="Shea T."/>
            <person name="Sisk P."/>
            <person name="Sykes S."/>
            <person name="Wortman J."/>
            <person name="Nusbaum C."/>
            <person name="Birren B."/>
        </authorList>
    </citation>
    <scope>NUCLEOTIDE SEQUENCE [LARGE SCALE GENOMIC DNA]</scope>
    <source>
        <strain evidence="1 3">ATCC 49464</strain>
    </source>
</reference>
<evidence type="ECO:0000313" key="3">
    <source>
        <dbReference type="Proteomes" id="UP000013877"/>
    </source>
</evidence>
<name>R2NYQ5_9ENTE</name>
<accession>R2NYQ5</accession>
<comment type="caution">
    <text evidence="1">The sequence shown here is derived from an EMBL/GenBank/DDBJ whole genome shotgun (WGS) entry which is preliminary data.</text>
</comment>
<dbReference type="HOGENOM" id="CLU_2989579_0_0_9"/>
<dbReference type="EMBL" id="AJAL01000015">
    <property type="protein sequence ID" value="EOH76178.1"/>
    <property type="molecule type" value="Genomic_DNA"/>
</dbReference>
<organism evidence="1 3">
    <name type="scientific">Enterococcus raffinosus ATCC 49464</name>
    <dbReference type="NCBI Taxonomy" id="1158602"/>
    <lineage>
        <taxon>Bacteria</taxon>
        <taxon>Bacillati</taxon>
        <taxon>Bacillota</taxon>
        <taxon>Bacilli</taxon>
        <taxon>Lactobacillales</taxon>
        <taxon>Enterococcaceae</taxon>
        <taxon>Enterococcus</taxon>
    </lineage>
</organism>
<dbReference type="OrthoDB" id="9952957at2"/>
<keyword evidence="4" id="KW-1185">Reference proteome</keyword>
<dbReference type="PATRIC" id="fig|1158602.3.peg.3027"/>
<gene>
    <name evidence="2" type="ORF">I590_02970</name>
    <name evidence="1" type="ORF">UAK_03027</name>
</gene>
<protein>
    <submittedName>
        <fullName evidence="1">Uncharacterized protein</fullName>
    </submittedName>
</protein>